<keyword evidence="1" id="KW-1185">Reference proteome</keyword>
<evidence type="ECO:0000313" key="1">
    <source>
        <dbReference type="Proteomes" id="UP000515125"/>
    </source>
</evidence>
<dbReference type="GeneID" id="113146730"/>
<accession>A0A6P6RTA2</accession>
<reference evidence="2" key="1">
    <citation type="submission" date="2025-08" db="UniProtKB">
        <authorList>
            <consortium name="RefSeq"/>
        </authorList>
    </citation>
    <scope>IDENTIFICATION</scope>
</reference>
<sequence>MTIIGQLTGARDLLEAMYADSPLCLASPFPQTAGAGGTCASPSVEQASKAPAAETPPLPFHTMYFRILHSSTVWLALVCTHSIYQAASITQHKITSARLDASSAVASELLFKDPMQDGLAVDGITLNQHDNSAFLQMNEEEFGSIDRRMKPCFQSKDGQACGGRVSEADYPGGLHCPAGFCCSKTATQNQSSGNWCSSSWASCWSSLAYNPKYSYGTCTCQNYEIRCPEDSTCVDTSYGPYCKCLDGKEEVEGACHNTTTTTTTTTTTPEKAECRADDCRPGFCDAERGKVVCTCLGGYISRKLHEIREQCVFVY</sequence>
<dbReference type="RefSeq" id="XP_026190712.1">
    <property type="nucleotide sequence ID" value="XM_026334927.1"/>
</dbReference>
<dbReference type="AlphaFoldDB" id="A0A6P6RTA2"/>
<name>A0A6P6RTA2_9EIME</name>
<protein>
    <submittedName>
        <fullName evidence="2">Uncharacterized protein LOC113146730</fullName>
    </submittedName>
</protein>
<evidence type="ECO:0000313" key="2">
    <source>
        <dbReference type="RefSeq" id="XP_026190712.1"/>
    </source>
</evidence>
<proteinExistence type="predicted"/>
<dbReference type="Proteomes" id="UP000515125">
    <property type="component" value="Unplaced"/>
</dbReference>
<organism evidence="1 2">
    <name type="scientific">Cyclospora cayetanensis</name>
    <dbReference type="NCBI Taxonomy" id="88456"/>
    <lineage>
        <taxon>Eukaryota</taxon>
        <taxon>Sar</taxon>
        <taxon>Alveolata</taxon>
        <taxon>Apicomplexa</taxon>
        <taxon>Conoidasida</taxon>
        <taxon>Coccidia</taxon>
        <taxon>Eucoccidiorida</taxon>
        <taxon>Eimeriorina</taxon>
        <taxon>Eimeriidae</taxon>
        <taxon>Cyclospora</taxon>
    </lineage>
</organism>
<gene>
    <name evidence="2" type="primary">LOC113146730</name>
</gene>